<keyword evidence="6 10" id="KW-0676">Redox-active center</keyword>
<evidence type="ECO:0000313" key="14">
    <source>
        <dbReference type="EMBL" id="CUO01735.1"/>
    </source>
</evidence>
<evidence type="ECO:0000256" key="1">
    <source>
        <dbReference type="ARBA" id="ARBA00008987"/>
    </source>
</evidence>
<dbReference type="Proteomes" id="UP000285820">
    <property type="component" value="Unassembled WGS sequence"/>
</dbReference>
<evidence type="ECO:0000313" key="26">
    <source>
        <dbReference type="Proteomes" id="UP000283701"/>
    </source>
</evidence>
<dbReference type="InterPro" id="IPR017937">
    <property type="entry name" value="Thioredoxin_CS"/>
</dbReference>
<dbReference type="GO" id="GO:0015035">
    <property type="term" value="F:protein-disulfide reductase activity"/>
    <property type="evidence" value="ECO:0007669"/>
    <property type="project" value="UniProtKB-UniRule"/>
</dbReference>
<dbReference type="EMBL" id="QSFX01000030">
    <property type="protein sequence ID" value="RHA85266.1"/>
    <property type="molecule type" value="Genomic_DNA"/>
</dbReference>
<dbReference type="EMBL" id="CVRS01000080">
    <property type="protein sequence ID" value="CRL40192.1"/>
    <property type="molecule type" value="Genomic_DNA"/>
</dbReference>
<dbReference type="NCBIfam" id="TIGR01068">
    <property type="entry name" value="thioredoxin"/>
    <property type="match status" value="1"/>
</dbReference>
<dbReference type="EMBL" id="QSKW01000010">
    <property type="protein sequence ID" value="RHE98215.1"/>
    <property type="molecule type" value="Genomic_DNA"/>
</dbReference>
<evidence type="ECO:0000256" key="9">
    <source>
        <dbReference type="PIRSR" id="PIRSR000077-1"/>
    </source>
</evidence>
<dbReference type="GO" id="GO:0005737">
    <property type="term" value="C:cytoplasm"/>
    <property type="evidence" value="ECO:0007669"/>
    <property type="project" value="TreeGrafter"/>
</dbReference>
<evidence type="ECO:0000313" key="28">
    <source>
        <dbReference type="Proteomes" id="UP000285820"/>
    </source>
</evidence>
<evidence type="ECO:0000313" key="27">
    <source>
        <dbReference type="Proteomes" id="UP000283738"/>
    </source>
</evidence>
<evidence type="ECO:0000313" key="21">
    <source>
        <dbReference type="Proteomes" id="UP000049828"/>
    </source>
</evidence>
<evidence type="ECO:0000313" key="25">
    <source>
        <dbReference type="Proteomes" id="UP000283492"/>
    </source>
</evidence>
<dbReference type="Proteomes" id="UP000049828">
    <property type="component" value="Unassembled WGS sequence"/>
</dbReference>
<evidence type="ECO:0000313" key="15">
    <source>
        <dbReference type="EMBL" id="RGQ52677.1"/>
    </source>
</evidence>
<evidence type="ECO:0000313" key="29">
    <source>
        <dbReference type="Proteomes" id="UP000286271"/>
    </source>
</evidence>
<dbReference type="Proteomes" id="UP000283701">
    <property type="component" value="Unassembled WGS sequence"/>
</dbReference>
<dbReference type="AlphaFoldDB" id="A0A0M6WR78"/>
<evidence type="ECO:0000313" key="24">
    <source>
        <dbReference type="Proteomes" id="UP000266391"/>
    </source>
</evidence>
<evidence type="ECO:0000313" key="22">
    <source>
        <dbReference type="Proteomes" id="UP000095395"/>
    </source>
</evidence>
<feature type="site" description="Contributes to redox potential value" evidence="9">
    <location>
        <position position="32"/>
    </location>
</feature>
<evidence type="ECO:0000313" key="17">
    <source>
        <dbReference type="EMBL" id="RHA85266.1"/>
    </source>
</evidence>
<accession>A0A0M6WR78</accession>
<sequence>MAVVTITKDNFEAEVLGCKIPVVLDFWAEWCEPCKMQSTVIEELAAELDGKVKFGKVNVDEEASLALNYQIMSIPTLVVMHYGLFQGKAIGVQGKDAIREMLQGVL</sequence>
<dbReference type="InterPro" id="IPR036249">
    <property type="entry name" value="Thioredoxin-like_sf"/>
</dbReference>
<evidence type="ECO:0000256" key="6">
    <source>
        <dbReference type="ARBA" id="ARBA00023284"/>
    </source>
</evidence>
<feature type="domain" description="Thioredoxin" evidence="11">
    <location>
        <begin position="2"/>
        <end position="106"/>
    </location>
</feature>
<evidence type="ECO:0000313" key="23">
    <source>
        <dbReference type="Proteomes" id="UP000095453"/>
    </source>
</evidence>
<dbReference type="PANTHER" id="PTHR45663:SF11">
    <property type="entry name" value="GEO12009P1"/>
    <property type="match status" value="1"/>
</dbReference>
<keyword evidence="4" id="KW-0249">Electron transport</keyword>
<dbReference type="PIRSF" id="PIRSF000077">
    <property type="entry name" value="Thioredoxin"/>
    <property type="match status" value="1"/>
</dbReference>
<dbReference type="STRING" id="360807.ERS852392_01943"/>
<dbReference type="EMBL" id="CYYR01000012">
    <property type="protein sequence ID" value="CUO01735.1"/>
    <property type="molecule type" value="Genomic_DNA"/>
</dbReference>
<feature type="disulfide bond" description="Redox-active" evidence="10">
    <location>
        <begin position="31"/>
        <end position="34"/>
    </location>
</feature>
<dbReference type="Proteomes" id="UP000095395">
    <property type="component" value="Unassembled WGS sequence"/>
</dbReference>
<dbReference type="CDD" id="cd02947">
    <property type="entry name" value="TRX_family"/>
    <property type="match status" value="1"/>
</dbReference>
<keyword evidence="5 10" id="KW-1015">Disulfide bond</keyword>
<dbReference type="EMBL" id="QSIQ01000010">
    <property type="protein sequence ID" value="RHD03700.1"/>
    <property type="molecule type" value="Genomic_DNA"/>
</dbReference>
<reference evidence="24 25" key="3">
    <citation type="submission" date="2018-08" db="EMBL/GenBank/DDBJ databases">
        <title>A genome reference for cultivated species of the human gut microbiota.</title>
        <authorList>
            <person name="Zou Y."/>
            <person name="Xue W."/>
            <person name="Luo G."/>
        </authorList>
    </citation>
    <scope>NUCLEOTIDE SEQUENCE [LARGE SCALE GENOMIC DNA]</scope>
    <source>
        <strain evidence="16 28">AF24-4</strain>
        <strain evidence="15 27">AF28-15</strain>
        <strain evidence="20 26">AM23-23AC</strain>
        <strain evidence="19 29">AM27-11</strain>
        <strain evidence="18 24">AM32-8LB</strain>
        <strain evidence="17 25">AM42-1AC</strain>
    </source>
</reference>
<dbReference type="PROSITE" id="PS51352">
    <property type="entry name" value="THIOREDOXIN_2"/>
    <property type="match status" value="1"/>
</dbReference>
<dbReference type="OrthoDB" id="9790390at2"/>
<dbReference type="RefSeq" id="WP_007884268.1">
    <property type="nucleotide sequence ID" value="NZ_CABJFX010000030.1"/>
</dbReference>
<evidence type="ECO:0000313" key="12">
    <source>
        <dbReference type="EMBL" id="CRL40192.1"/>
    </source>
</evidence>
<dbReference type="Proteomes" id="UP000283738">
    <property type="component" value="Unassembled WGS sequence"/>
</dbReference>
<keyword evidence="21" id="KW-1185">Reference proteome</keyword>
<dbReference type="PROSITE" id="PS00194">
    <property type="entry name" value="THIOREDOXIN_1"/>
    <property type="match status" value="1"/>
</dbReference>
<organism evidence="12 21">
    <name type="scientific">Roseburia inulinivorans</name>
    <dbReference type="NCBI Taxonomy" id="360807"/>
    <lineage>
        <taxon>Bacteria</taxon>
        <taxon>Bacillati</taxon>
        <taxon>Bacillota</taxon>
        <taxon>Clostridia</taxon>
        <taxon>Lachnospirales</taxon>
        <taxon>Lachnospiraceae</taxon>
        <taxon>Roseburia</taxon>
    </lineage>
</organism>
<feature type="site" description="Deprotonates C-terminal active site Cys" evidence="9">
    <location>
        <position position="25"/>
    </location>
</feature>
<dbReference type="FunFam" id="3.40.30.10:FF:000001">
    <property type="entry name" value="Thioredoxin"/>
    <property type="match status" value="1"/>
</dbReference>
<evidence type="ECO:0000256" key="5">
    <source>
        <dbReference type="ARBA" id="ARBA00023157"/>
    </source>
</evidence>
<dbReference type="SUPFAM" id="SSF52833">
    <property type="entry name" value="Thioredoxin-like"/>
    <property type="match status" value="1"/>
</dbReference>
<dbReference type="Proteomes" id="UP000095453">
    <property type="component" value="Unassembled WGS sequence"/>
</dbReference>
<evidence type="ECO:0000313" key="20">
    <source>
        <dbReference type="EMBL" id="RHF87474.1"/>
    </source>
</evidence>
<evidence type="ECO:0000256" key="4">
    <source>
        <dbReference type="ARBA" id="ARBA00022982"/>
    </source>
</evidence>
<reference evidence="21" key="2">
    <citation type="submission" date="2015-05" db="EMBL/GenBank/DDBJ databases">
        <authorList>
            <consortium name="Pathogen Informatics"/>
        </authorList>
    </citation>
    <scope>NUCLEOTIDE SEQUENCE [LARGE SCALE GENOMIC DNA]</scope>
    <source>
        <strain evidence="14 22">2789STDY5608835</strain>
        <strain evidence="13 23">2789STDY5608887</strain>
        <strain evidence="21">L1-83</strain>
    </source>
</reference>
<dbReference type="GeneID" id="75164305"/>
<dbReference type="Proteomes" id="UP000286271">
    <property type="component" value="Unassembled WGS sequence"/>
</dbReference>
<reference evidence="12" key="1">
    <citation type="submission" date="2015-05" db="EMBL/GenBank/DDBJ databases">
        <authorList>
            <person name="Wang D.B."/>
            <person name="Wang M."/>
        </authorList>
    </citation>
    <scope>NUCLEOTIDE SEQUENCE [LARGE SCALE GENOMIC DNA]</scope>
    <source>
        <strain evidence="12">L1-83</strain>
    </source>
</reference>
<name>A0A0M6WR78_9FIRM</name>
<evidence type="ECO:0000256" key="7">
    <source>
        <dbReference type="NCBIfam" id="TIGR01068"/>
    </source>
</evidence>
<gene>
    <name evidence="15" type="primary">trxA</name>
    <name evidence="20" type="ORF">DW654_01560</name>
    <name evidence="19" type="ORF">DW707_07865</name>
    <name evidence="18" type="ORF">DW813_08125</name>
    <name evidence="17" type="ORF">DW914_14380</name>
    <name evidence="16" type="ORF">DWY29_03240</name>
    <name evidence="15" type="ORF">DWY96_04475</name>
    <name evidence="14" type="ORF">ERS852392_01943</name>
    <name evidence="13" type="ORF">ERS852444_01560</name>
    <name evidence="12" type="ORF">RIL183_05271</name>
</gene>
<evidence type="ECO:0000313" key="16">
    <source>
        <dbReference type="EMBL" id="RGR70914.1"/>
    </source>
</evidence>
<dbReference type="EMBL" id="QRTF01000006">
    <property type="protein sequence ID" value="RGQ52677.1"/>
    <property type="molecule type" value="Genomic_DNA"/>
</dbReference>
<evidence type="ECO:0000313" key="13">
    <source>
        <dbReference type="EMBL" id="CUN02904.1"/>
    </source>
</evidence>
<dbReference type="EMBL" id="QRUN01000002">
    <property type="protein sequence ID" value="RGR70914.1"/>
    <property type="molecule type" value="Genomic_DNA"/>
</dbReference>
<evidence type="ECO:0000313" key="19">
    <source>
        <dbReference type="EMBL" id="RHE98215.1"/>
    </source>
</evidence>
<dbReference type="Pfam" id="PF00085">
    <property type="entry name" value="Thioredoxin"/>
    <property type="match status" value="1"/>
</dbReference>
<dbReference type="InterPro" id="IPR013766">
    <property type="entry name" value="Thioredoxin_domain"/>
</dbReference>
<dbReference type="PANTHER" id="PTHR45663">
    <property type="entry name" value="GEO12009P1"/>
    <property type="match status" value="1"/>
</dbReference>
<evidence type="ECO:0000256" key="10">
    <source>
        <dbReference type="PIRSR" id="PIRSR000077-4"/>
    </source>
</evidence>
<evidence type="ECO:0000256" key="3">
    <source>
        <dbReference type="ARBA" id="ARBA00022448"/>
    </source>
</evidence>
<feature type="active site" description="Nucleophile" evidence="9">
    <location>
        <position position="34"/>
    </location>
</feature>
<comment type="similarity">
    <text evidence="1 8">Belongs to the thioredoxin family.</text>
</comment>
<evidence type="ECO:0000313" key="18">
    <source>
        <dbReference type="EMBL" id="RHD03700.1"/>
    </source>
</evidence>
<feature type="active site" description="Nucleophile" evidence="9">
    <location>
        <position position="31"/>
    </location>
</feature>
<dbReference type="EMBL" id="CYXX01000010">
    <property type="protein sequence ID" value="CUN02904.1"/>
    <property type="molecule type" value="Genomic_DNA"/>
</dbReference>
<dbReference type="Gene3D" id="3.40.30.10">
    <property type="entry name" value="Glutaredoxin"/>
    <property type="match status" value="1"/>
</dbReference>
<protein>
    <recommendedName>
        <fullName evidence="2 7">Thioredoxin</fullName>
    </recommendedName>
</protein>
<dbReference type="EMBL" id="QRHP01000001">
    <property type="protein sequence ID" value="RHF87474.1"/>
    <property type="molecule type" value="Genomic_DNA"/>
</dbReference>
<evidence type="ECO:0000259" key="11">
    <source>
        <dbReference type="PROSITE" id="PS51352"/>
    </source>
</evidence>
<evidence type="ECO:0000256" key="8">
    <source>
        <dbReference type="PIRNR" id="PIRNR000077"/>
    </source>
</evidence>
<dbReference type="InterPro" id="IPR005746">
    <property type="entry name" value="Thioredoxin"/>
</dbReference>
<dbReference type="Proteomes" id="UP000266391">
    <property type="component" value="Unassembled WGS sequence"/>
</dbReference>
<dbReference type="Proteomes" id="UP000283492">
    <property type="component" value="Unassembled WGS sequence"/>
</dbReference>
<keyword evidence="3" id="KW-0813">Transport</keyword>
<feature type="site" description="Contributes to redox potential value" evidence="9">
    <location>
        <position position="33"/>
    </location>
</feature>
<evidence type="ECO:0000256" key="2">
    <source>
        <dbReference type="ARBA" id="ARBA00020570"/>
    </source>
</evidence>
<proteinExistence type="inferred from homology"/>